<feature type="coiled-coil region" evidence="1">
    <location>
        <begin position="12"/>
        <end position="39"/>
    </location>
</feature>
<protein>
    <submittedName>
        <fullName evidence="4">Methylcrotonoyl-CoA carboxylase</fullName>
    </submittedName>
</protein>
<proteinExistence type="predicted"/>
<dbReference type="GO" id="GO:1905202">
    <property type="term" value="C:methylcrotonoyl-CoA carboxylase complex"/>
    <property type="evidence" value="ECO:0007669"/>
    <property type="project" value="TreeGrafter"/>
</dbReference>
<dbReference type="PROSITE" id="PS50989">
    <property type="entry name" value="COA_CT_CTER"/>
    <property type="match status" value="1"/>
</dbReference>
<dbReference type="Gene3D" id="3.90.226.10">
    <property type="entry name" value="2-enoyl-CoA Hydratase, Chain A, domain 1"/>
    <property type="match status" value="2"/>
</dbReference>
<feature type="domain" description="CoA carboxyltransferase C-terminal" evidence="3">
    <location>
        <begin position="275"/>
        <end position="528"/>
    </location>
</feature>
<dbReference type="InterPro" id="IPR045190">
    <property type="entry name" value="MCCB/AccD1-like"/>
</dbReference>
<dbReference type="AlphaFoldDB" id="A0AA41R443"/>
<dbReference type="Proteomes" id="UP001165427">
    <property type="component" value="Unassembled WGS sequence"/>
</dbReference>
<dbReference type="SUPFAM" id="SSF52096">
    <property type="entry name" value="ClpP/crotonase"/>
    <property type="match status" value="2"/>
</dbReference>
<dbReference type="RefSeq" id="WP_246905816.1">
    <property type="nucleotide sequence ID" value="NZ_JALJRB010000008.1"/>
</dbReference>
<dbReference type="InterPro" id="IPR011763">
    <property type="entry name" value="COA_CT_C"/>
</dbReference>
<dbReference type="InterPro" id="IPR034733">
    <property type="entry name" value="AcCoA_carboxyl_beta"/>
</dbReference>
<keyword evidence="1" id="KW-0175">Coiled coil</keyword>
<evidence type="ECO:0000313" key="5">
    <source>
        <dbReference type="Proteomes" id="UP001165427"/>
    </source>
</evidence>
<gene>
    <name evidence="4" type="ORF">MRX98_08860</name>
</gene>
<evidence type="ECO:0000256" key="1">
    <source>
        <dbReference type="SAM" id="Coils"/>
    </source>
</evidence>
<dbReference type="PANTHER" id="PTHR22855:SF13">
    <property type="entry name" value="METHYLCROTONOYL-COA CARBOXYLASE BETA CHAIN, MITOCHONDRIAL"/>
    <property type="match status" value="1"/>
</dbReference>
<evidence type="ECO:0000313" key="4">
    <source>
        <dbReference type="EMBL" id="MCJ8500680.1"/>
    </source>
</evidence>
<dbReference type="FunFam" id="3.90.226.10:FF:000004">
    <property type="entry name" value="Methylcrotonoyl-CoA carboxylase beta chain"/>
    <property type="match status" value="1"/>
</dbReference>
<organism evidence="4 5">
    <name type="scientific">Desulfatitalea alkaliphila</name>
    <dbReference type="NCBI Taxonomy" id="2929485"/>
    <lineage>
        <taxon>Bacteria</taxon>
        <taxon>Pseudomonadati</taxon>
        <taxon>Thermodesulfobacteriota</taxon>
        <taxon>Desulfobacteria</taxon>
        <taxon>Desulfobacterales</taxon>
        <taxon>Desulfosarcinaceae</taxon>
        <taxon>Desulfatitalea</taxon>
    </lineage>
</organism>
<dbReference type="PANTHER" id="PTHR22855">
    <property type="entry name" value="ACETYL, PROPIONYL, PYRUVATE, AND GLUTACONYL CARBOXYLASE-RELATED"/>
    <property type="match status" value="1"/>
</dbReference>
<feature type="domain" description="CoA carboxyltransferase N-terminal" evidence="2">
    <location>
        <begin position="22"/>
        <end position="278"/>
    </location>
</feature>
<evidence type="ECO:0000259" key="3">
    <source>
        <dbReference type="PROSITE" id="PS50989"/>
    </source>
</evidence>
<dbReference type="Pfam" id="PF01039">
    <property type="entry name" value="Carboxyl_trans"/>
    <property type="match status" value="1"/>
</dbReference>
<reference evidence="4" key="1">
    <citation type="submission" date="2022-04" db="EMBL/GenBank/DDBJ databases">
        <title>Desulfatitalea alkaliphila sp. nov., a novel anaerobic sulfate-reducing bacterium isolated from terrestrial mud volcano, Taman Peninsula, Russia.</title>
        <authorList>
            <person name="Khomyakova M.A."/>
            <person name="Merkel A.Y."/>
            <person name="Slobodkin A.I."/>
        </authorList>
    </citation>
    <scope>NUCLEOTIDE SEQUENCE</scope>
    <source>
        <strain evidence="4">M08but</strain>
    </source>
</reference>
<dbReference type="FunFam" id="3.90.226.10:FF:000030">
    <property type="entry name" value="Acetyl-CoA carboxylase carboxyltransferase subunit"/>
    <property type="match status" value="1"/>
</dbReference>
<dbReference type="EMBL" id="JALJRB010000008">
    <property type="protein sequence ID" value="MCJ8500680.1"/>
    <property type="molecule type" value="Genomic_DNA"/>
</dbReference>
<comment type="caution">
    <text evidence="4">The sequence shown here is derived from an EMBL/GenBank/DDBJ whole genome shotgun (WGS) entry which is preliminary data.</text>
</comment>
<dbReference type="GO" id="GO:0006552">
    <property type="term" value="P:L-leucine catabolic process"/>
    <property type="evidence" value="ECO:0007669"/>
    <property type="project" value="TreeGrafter"/>
</dbReference>
<dbReference type="GO" id="GO:0004485">
    <property type="term" value="F:methylcrotonoyl-CoA carboxylase activity"/>
    <property type="evidence" value="ECO:0007669"/>
    <property type="project" value="TreeGrafter"/>
</dbReference>
<dbReference type="PROSITE" id="PS50980">
    <property type="entry name" value="COA_CT_NTER"/>
    <property type="match status" value="1"/>
</dbReference>
<accession>A0AA41R443</accession>
<dbReference type="InterPro" id="IPR011762">
    <property type="entry name" value="COA_CT_N"/>
</dbReference>
<evidence type="ECO:0000259" key="2">
    <source>
        <dbReference type="PROSITE" id="PS50980"/>
    </source>
</evidence>
<dbReference type="InterPro" id="IPR029045">
    <property type="entry name" value="ClpP/crotonase-like_dom_sf"/>
</dbReference>
<name>A0AA41R443_9BACT</name>
<keyword evidence="5" id="KW-1185">Reference proteome</keyword>
<sequence length="538" mass="57870">MHVIESRIDTQSDAYRKNYEAMAARVAELNTELDRALNDRPDKDLKRLTAAGKLPTPKKLELLLDPNTPFLEIGPLAAKGMYDGKVHKAGMIIGVGLVSGKEVLLSVNDPSIKGGASFPMSVKKTLRSQVIAMENRLPMVNLLDSAGAFLPLQSEIFPDVDDGGRVFYHQALISKMGIAQITAVMGLCTAGGAYIPAMSDEVVHVQGHGAIFLGGPPLVKAATGEEVTADELGGAEVHCAESGVSDYFAEDDAHAIEIVRRLVANLPDSPKALSPLREPRPPIYDPKEIYGIVPGDIAEPYDIREVIARIVDGSEFIEFKQMYGPTLICGFAHIHGYPVGILGNNGILFSESALKGTHFIQLCDKRQIPLVFLQNITGFIIGRDYERGGITKNGHKMVNAVATATVPKFTVMVGASFGAGNYAMCGRAYGPRFLWTWPNHQIGVMGGRQAADVLVTLQNDQRARAGQPPMSEAEAAAIREPVVAAALKEGNAYYSTANLWDDGIIDPAKTRDVLGLSIGAALNAPIRSDVHGYGIFRM</sequence>